<keyword evidence="5 7" id="KW-1133">Transmembrane helix</keyword>
<evidence type="ECO:0000256" key="1">
    <source>
        <dbReference type="ARBA" id="ARBA00004141"/>
    </source>
</evidence>
<dbReference type="PANTHER" id="PTHR43867">
    <property type="entry name" value="CELLULOSE SYNTHASE CATALYTIC SUBUNIT A [UDP-FORMING]"/>
    <property type="match status" value="1"/>
</dbReference>
<gene>
    <name evidence="8" type="ORF">R55214_HHFBAMCI_00917</name>
</gene>
<dbReference type="Pfam" id="PF13641">
    <property type="entry name" value="Glyco_tranf_2_3"/>
    <property type="match status" value="1"/>
</dbReference>
<evidence type="ECO:0000256" key="4">
    <source>
        <dbReference type="ARBA" id="ARBA00022692"/>
    </source>
</evidence>
<reference evidence="8 9" key="1">
    <citation type="submission" date="2023-10" db="EMBL/GenBank/DDBJ databases">
        <authorList>
            <person name="Botero Cardona J."/>
        </authorList>
    </citation>
    <scope>NUCLEOTIDE SEQUENCE [LARGE SCALE GENOMIC DNA]</scope>
    <source>
        <strain evidence="8 9">R-55214</strain>
    </source>
</reference>
<dbReference type="Proteomes" id="UP001314166">
    <property type="component" value="Unassembled WGS sequence"/>
</dbReference>
<dbReference type="EC" id="2.4.1.12" evidence="8"/>
<organism evidence="8 9">
    <name type="scientific">Fructobacillus evanidus</name>
    <dbReference type="NCBI Taxonomy" id="3064281"/>
    <lineage>
        <taxon>Bacteria</taxon>
        <taxon>Bacillati</taxon>
        <taxon>Bacillota</taxon>
        <taxon>Bacilli</taxon>
        <taxon>Lactobacillales</taxon>
        <taxon>Lactobacillaceae</taxon>
        <taxon>Fructobacillus</taxon>
    </lineage>
</organism>
<evidence type="ECO:0000256" key="5">
    <source>
        <dbReference type="ARBA" id="ARBA00022989"/>
    </source>
</evidence>
<proteinExistence type="predicted"/>
<evidence type="ECO:0000313" key="9">
    <source>
        <dbReference type="Proteomes" id="UP001314166"/>
    </source>
</evidence>
<dbReference type="Gene3D" id="3.90.550.10">
    <property type="entry name" value="Spore Coat Polysaccharide Biosynthesis Protein SpsA, Chain A"/>
    <property type="match status" value="1"/>
</dbReference>
<dbReference type="SUPFAM" id="SSF53448">
    <property type="entry name" value="Nucleotide-diphospho-sugar transferases"/>
    <property type="match status" value="1"/>
</dbReference>
<keyword evidence="3 8" id="KW-0808">Transferase</keyword>
<comment type="caution">
    <text evidence="8">The sequence shown here is derived from an EMBL/GenBank/DDBJ whole genome shotgun (WGS) entry which is preliminary data.</text>
</comment>
<name>A0ABN9YV57_9LACO</name>
<dbReference type="InterPro" id="IPR029044">
    <property type="entry name" value="Nucleotide-diphossugar_trans"/>
</dbReference>
<feature type="transmembrane region" description="Helical" evidence="7">
    <location>
        <begin position="25"/>
        <end position="48"/>
    </location>
</feature>
<evidence type="ECO:0000256" key="6">
    <source>
        <dbReference type="ARBA" id="ARBA00023136"/>
    </source>
</evidence>
<evidence type="ECO:0000313" key="8">
    <source>
        <dbReference type="EMBL" id="CAK1243055.1"/>
    </source>
</evidence>
<feature type="transmembrane region" description="Helical" evidence="7">
    <location>
        <begin position="489"/>
        <end position="506"/>
    </location>
</feature>
<evidence type="ECO:0000256" key="7">
    <source>
        <dbReference type="SAM" id="Phobius"/>
    </source>
</evidence>
<feature type="transmembrane region" description="Helical" evidence="7">
    <location>
        <begin position="463"/>
        <end position="483"/>
    </location>
</feature>
<keyword evidence="6 7" id="KW-0472">Membrane</keyword>
<evidence type="ECO:0000256" key="3">
    <source>
        <dbReference type="ARBA" id="ARBA00022679"/>
    </source>
</evidence>
<dbReference type="InterPro" id="IPR050321">
    <property type="entry name" value="Glycosyltr_2/OpgH_subfam"/>
</dbReference>
<feature type="transmembrane region" description="Helical" evidence="7">
    <location>
        <begin position="350"/>
        <end position="377"/>
    </location>
</feature>
<dbReference type="EMBL" id="CAUZMB010000005">
    <property type="protein sequence ID" value="CAK1243055.1"/>
    <property type="molecule type" value="Genomic_DNA"/>
</dbReference>
<feature type="transmembrane region" description="Helical" evidence="7">
    <location>
        <begin position="424"/>
        <end position="443"/>
    </location>
</feature>
<dbReference type="RefSeq" id="WP_338343893.1">
    <property type="nucleotide sequence ID" value="NZ_CAUZLH010000003.1"/>
</dbReference>
<keyword evidence="2 8" id="KW-0328">Glycosyltransferase</keyword>
<evidence type="ECO:0000256" key="2">
    <source>
        <dbReference type="ARBA" id="ARBA00022676"/>
    </source>
</evidence>
<accession>A0ABN9YV57</accession>
<keyword evidence="4 7" id="KW-0812">Transmembrane</keyword>
<dbReference type="PANTHER" id="PTHR43867:SF2">
    <property type="entry name" value="CELLULOSE SYNTHASE CATALYTIC SUBUNIT A [UDP-FORMING]"/>
    <property type="match status" value="1"/>
</dbReference>
<protein>
    <submittedName>
        <fullName evidence="8">Catalytic subunit of cellulose synthase and poly-beta-1</fullName>
        <ecNumber evidence="8">2.4.1.12</ecNumber>
    </submittedName>
</protein>
<dbReference type="GO" id="GO:0016760">
    <property type="term" value="F:cellulose synthase (UDP-forming) activity"/>
    <property type="evidence" value="ECO:0007669"/>
    <property type="project" value="UniProtKB-EC"/>
</dbReference>
<comment type="subcellular location">
    <subcellularLocation>
        <location evidence="1">Membrane</location>
        <topology evidence="1">Multi-pass membrane protein</topology>
    </subcellularLocation>
</comment>
<sequence>MIFYEWYVFKDSYHPIWESKIRWDILLVLVNQIFVGLFFFYGIGNLVFAFRYRHIRDREAQAEQRILKMPLPDDWRPKVQLLYTTYNDFIPYALQQCMEQNYENTETVILDNSNDPEYIMMVDQFVKNHPGVKLVRDSNNKHAKAGNLNNYLNGVGKGTYDYFVILDSDELLEEHFVEKCLKMFYYSDIGILQCNHVSGQNHNAFMKTFSRSGNIFWPVQNVIRSAESGWYQQPDTMKRNASEVQVVRKGGTLCFELGHGVMISKACFESIGSIPHMVAEDLCTSVEALSRGWNIKFASQIYGNEAFPVTLTALVVRAQKFCGANLEFLRVYHKRLFHSKALSFYQKLDILAFTLSAPIGSFQYLSLILTGVVFPVLHLPMISQFDFLIPAMICYASQAIVDTVFQLANGVKVWSVFLYEMQSAIVYGSYYFVLVATTFFSMLKRPAKFVVTPKTHGKITWAYALHAHYRSIIFSVITIVVCWHFSDSPWILLTFLPGCIGFLFELQANFQTKETKATNALLQRESKLALVGDRNYRLDWRA</sequence>
<keyword evidence="9" id="KW-1185">Reference proteome</keyword>